<dbReference type="EMBL" id="LT899436">
    <property type="protein sequence ID" value="SNR16350.1"/>
    <property type="molecule type" value="Genomic_DNA"/>
</dbReference>
<sequence length="217" mass="23748">MKTKKYLLSIALLLYVFVAKSQVLPGVPVSGFPSGTTAQIQAISSPVESVIAYSTDEKIFYYYEGTNWIPLNNPNSLKVVVLNRTGGYTLPNATNTYFDFPINAAHTQTIDSDVFTVTGNGRIRILQTGVYLISAELSTSDMPSGGTKYIIGAFRNGGLIGYLTRGFVTLPSQDWWGGTGVLMYSLNANDEITLRYVLNAGRTLTGRFMNIGITKMR</sequence>
<evidence type="ECO:0008006" key="3">
    <source>
        <dbReference type="Google" id="ProtNLM"/>
    </source>
</evidence>
<organism evidence="1 2">
    <name type="scientific">Tenacibaculum jejuense</name>
    <dbReference type="NCBI Taxonomy" id="584609"/>
    <lineage>
        <taxon>Bacteria</taxon>
        <taxon>Pseudomonadati</taxon>
        <taxon>Bacteroidota</taxon>
        <taxon>Flavobacteriia</taxon>
        <taxon>Flavobacteriales</taxon>
        <taxon>Flavobacteriaceae</taxon>
        <taxon>Tenacibaculum</taxon>
    </lineage>
</organism>
<keyword evidence="2" id="KW-1185">Reference proteome</keyword>
<protein>
    <recommendedName>
        <fullName evidence="3">C1q domain-containing protein</fullName>
    </recommendedName>
</protein>
<name>A0A238UD71_9FLAO</name>
<dbReference type="Proteomes" id="UP000215214">
    <property type="component" value="Chromosome TJEJU"/>
</dbReference>
<gene>
    <name evidence="1" type="ORF">TJEJU_2671</name>
</gene>
<dbReference type="OrthoDB" id="1145223at2"/>
<proteinExistence type="predicted"/>
<evidence type="ECO:0000313" key="2">
    <source>
        <dbReference type="Proteomes" id="UP000215214"/>
    </source>
</evidence>
<accession>A0A238UD71</accession>
<dbReference type="KEGG" id="tje:TJEJU_2671"/>
<dbReference type="AlphaFoldDB" id="A0A238UD71"/>
<evidence type="ECO:0000313" key="1">
    <source>
        <dbReference type="EMBL" id="SNR16350.1"/>
    </source>
</evidence>
<reference evidence="1 2" key="1">
    <citation type="submission" date="2017-07" db="EMBL/GenBank/DDBJ databases">
        <authorList>
            <person name="Sun Z.S."/>
            <person name="Albrecht U."/>
            <person name="Echele G."/>
            <person name="Lee C.C."/>
        </authorList>
    </citation>
    <scope>NUCLEOTIDE SEQUENCE [LARGE SCALE GENOMIC DNA]</scope>
    <source>
        <strain evidence="2">type strain: KCTC 22618</strain>
    </source>
</reference>
<dbReference type="RefSeq" id="WP_095072822.1">
    <property type="nucleotide sequence ID" value="NZ_LT899436.1"/>
</dbReference>